<name>A0AAE7JUZ1_SERFO</name>
<accession>A0AAE7JUZ1</accession>
<dbReference type="InterPro" id="IPR050263">
    <property type="entry name" value="Bact_Fimbrial_Adh_Pro"/>
</dbReference>
<dbReference type="GO" id="GO:0009289">
    <property type="term" value="C:pilus"/>
    <property type="evidence" value="ECO:0007669"/>
    <property type="project" value="InterPro"/>
</dbReference>
<evidence type="ECO:0000256" key="1">
    <source>
        <dbReference type="SAM" id="SignalP"/>
    </source>
</evidence>
<dbReference type="SUPFAM" id="SSF49401">
    <property type="entry name" value="Bacterial adhesins"/>
    <property type="match status" value="1"/>
</dbReference>
<dbReference type="GO" id="GO:0043709">
    <property type="term" value="P:cell adhesion involved in single-species biofilm formation"/>
    <property type="evidence" value="ECO:0007669"/>
    <property type="project" value="TreeGrafter"/>
</dbReference>
<dbReference type="Pfam" id="PF00419">
    <property type="entry name" value="Fimbrial"/>
    <property type="match status" value="1"/>
</dbReference>
<reference evidence="4" key="1">
    <citation type="submission" date="2020-03" db="EMBL/GenBank/DDBJ databases">
        <title>Genome sequences of seven Enterobacteriaceae strains isolated from Canadian wastewater treatment facilities.</title>
        <authorList>
            <person name="Huang H."/>
            <person name="Chmara J.T."/>
            <person name="Duceppe M.-O."/>
        </authorList>
    </citation>
    <scope>NUCLEOTIDE SEQUENCE [LARGE SCALE GENOMIC DNA]</scope>
    <source>
        <strain evidence="4">Biosolid 3</strain>
    </source>
</reference>
<dbReference type="PANTHER" id="PTHR33420:SF9">
    <property type="entry name" value="MINOR FIMBRIAL SUBUNIT"/>
    <property type="match status" value="1"/>
</dbReference>
<dbReference type="InterPro" id="IPR000259">
    <property type="entry name" value="Adhesion_dom_fimbrial"/>
</dbReference>
<dbReference type="AlphaFoldDB" id="A0AAE7JUZ1"/>
<evidence type="ECO:0000259" key="2">
    <source>
        <dbReference type="Pfam" id="PF00419"/>
    </source>
</evidence>
<dbReference type="InterPro" id="IPR036937">
    <property type="entry name" value="Adhesion_dom_fimbrial_sf"/>
</dbReference>
<feature type="chain" id="PRO_5042297372" evidence="1">
    <location>
        <begin position="25"/>
        <end position="177"/>
    </location>
</feature>
<dbReference type="RefSeq" id="WP_098928684.1">
    <property type="nucleotide sequence ID" value="NZ_CP023956.1"/>
</dbReference>
<gene>
    <name evidence="3" type="ORF">G9399_21985</name>
</gene>
<dbReference type="PANTHER" id="PTHR33420">
    <property type="entry name" value="FIMBRIAL SUBUNIT ELFA-RELATED"/>
    <property type="match status" value="1"/>
</dbReference>
<feature type="signal peptide" evidence="1">
    <location>
        <begin position="1"/>
        <end position="24"/>
    </location>
</feature>
<keyword evidence="1" id="KW-0732">Signal</keyword>
<dbReference type="EMBL" id="CP054160">
    <property type="protein sequence ID" value="QKJ60468.1"/>
    <property type="molecule type" value="Genomic_DNA"/>
</dbReference>
<organism evidence="3 4">
    <name type="scientific">Serratia fonticola</name>
    <dbReference type="NCBI Taxonomy" id="47917"/>
    <lineage>
        <taxon>Bacteria</taxon>
        <taxon>Pseudomonadati</taxon>
        <taxon>Pseudomonadota</taxon>
        <taxon>Gammaproteobacteria</taxon>
        <taxon>Enterobacterales</taxon>
        <taxon>Yersiniaceae</taxon>
        <taxon>Serratia</taxon>
    </lineage>
</organism>
<protein>
    <submittedName>
        <fullName evidence="3">Type 1 fimbrial protein</fullName>
    </submittedName>
</protein>
<dbReference type="Proteomes" id="UP000503464">
    <property type="component" value="Chromosome"/>
</dbReference>
<dbReference type="InterPro" id="IPR008966">
    <property type="entry name" value="Adhesion_dom_sf"/>
</dbReference>
<evidence type="ECO:0000313" key="3">
    <source>
        <dbReference type="EMBL" id="QKJ60468.1"/>
    </source>
</evidence>
<evidence type="ECO:0000313" key="4">
    <source>
        <dbReference type="Proteomes" id="UP000503464"/>
    </source>
</evidence>
<sequence>MTAIQSYRCALTLLLAGLAAPCVADTVNFDGTLIEDACEIYPGDEAVELDFGTLIDKYLYMNTRTHSQPFAIRLINCDLALGREVKVTFSGMASGALPGYLALDSSSTAKGVAIGLENGAGELLAINSGMYTHQLQAGSNNALNLKAFVQGEPLALQNKSIQRGEFTATATFTLEYE</sequence>
<feature type="domain" description="Fimbrial-type adhesion" evidence="2">
    <location>
        <begin position="28"/>
        <end position="176"/>
    </location>
</feature>
<proteinExistence type="predicted"/>
<dbReference type="Gene3D" id="2.60.40.1090">
    <property type="entry name" value="Fimbrial-type adhesion domain"/>
    <property type="match status" value="1"/>
</dbReference>